<evidence type="ECO:0000313" key="1">
    <source>
        <dbReference type="EMBL" id="KAE8637284.1"/>
    </source>
</evidence>
<protein>
    <submittedName>
        <fullName evidence="1">Uncharacterized protein</fullName>
    </submittedName>
</protein>
<dbReference type="EMBL" id="ACHR03000055">
    <property type="protein sequence ID" value="KAE8637284.1"/>
    <property type="molecule type" value="Genomic_DNA"/>
</dbReference>
<name>A0ACB6HBK9_CUCSA</name>
<comment type="caution">
    <text evidence="1">The sequence shown here is derived from an EMBL/GenBank/DDBJ whole genome shotgun (WGS) entry which is preliminary data.</text>
</comment>
<accession>A0ACB6HBK9</accession>
<keyword evidence="2" id="KW-1185">Reference proteome</keyword>
<reference evidence="1 2" key="5">
    <citation type="journal article" date="2019" name="Gigascience">
        <title>A chromosome-scale genome assembly of cucumber (Cucumis sativus L.).</title>
        <authorList>
            <person name="Li Q."/>
            <person name="Li H."/>
            <person name="Huang W."/>
            <person name="Xu Y."/>
            <person name="Zhou Q."/>
            <person name="Wang S."/>
            <person name="Ruan J."/>
            <person name="Huang S."/>
            <person name="Zhang Z."/>
        </authorList>
    </citation>
    <scope>NUCLEOTIDE SEQUENCE [LARGE SCALE GENOMIC DNA]</scope>
    <source>
        <strain evidence="2">cv. 9930</strain>
        <tissue evidence="1">Leaf</tissue>
    </source>
</reference>
<sequence>MSVSLASPDGRVVGGGVAGLLVAASPVQVVVGSFISGNQHEQKPKKPKHDVVLPVSTFPISSVEPKSYKTTTTMTTSSFRAETWSPNVVPDLRSQPTDINVSLTSG</sequence>
<proteinExistence type="predicted"/>
<gene>
    <name evidence="1" type="ORF">Csa_004536</name>
</gene>
<evidence type="ECO:0000313" key="2">
    <source>
        <dbReference type="Proteomes" id="UP000029981"/>
    </source>
</evidence>
<reference evidence="1 2" key="4">
    <citation type="journal article" date="2011" name="BMC Genomics">
        <title>RNA-Seq improves annotation of protein-coding genes in the cucumber genome.</title>
        <authorList>
            <person name="Li Z."/>
            <person name="Zhang Z."/>
            <person name="Yan P."/>
            <person name="Huang S."/>
            <person name="Fei Z."/>
            <person name="Lin K."/>
        </authorList>
    </citation>
    <scope>NUCLEOTIDE SEQUENCE [LARGE SCALE GENOMIC DNA]</scope>
    <source>
        <strain evidence="2">cv. 9930</strain>
        <tissue evidence="1">Leaf</tissue>
    </source>
</reference>
<reference evidence="1 2" key="1">
    <citation type="journal article" date="2009" name="Nat. Genet.">
        <title>The genome of the cucumber, Cucumis sativus L.</title>
        <authorList>
            <person name="Huang S."/>
            <person name="Li R."/>
            <person name="Zhang Z."/>
            <person name="Li L."/>
            <person name="Gu X."/>
            <person name="Fan W."/>
            <person name="Lucas W.J."/>
            <person name="Wang X."/>
            <person name="Xie B."/>
            <person name="Ni P."/>
            <person name="Ren Y."/>
            <person name="Zhu H."/>
            <person name="Li J."/>
            <person name="Lin K."/>
            <person name="Jin W."/>
            <person name="Fei Z."/>
            <person name="Li G."/>
            <person name="Staub J."/>
            <person name="Kilian A."/>
            <person name="van der Vossen E.A."/>
            <person name="Wu Y."/>
            <person name="Guo J."/>
            <person name="He J."/>
            <person name="Jia Z."/>
            <person name="Ren Y."/>
            <person name="Tian G."/>
            <person name="Lu Y."/>
            <person name="Ruan J."/>
            <person name="Qian W."/>
            <person name="Wang M."/>
            <person name="Huang Q."/>
            <person name="Li B."/>
            <person name="Xuan Z."/>
            <person name="Cao J."/>
            <person name="Asan"/>
            <person name="Wu Z."/>
            <person name="Zhang J."/>
            <person name="Cai Q."/>
            <person name="Bai Y."/>
            <person name="Zhao B."/>
            <person name="Han Y."/>
            <person name="Li Y."/>
            <person name="Li X."/>
            <person name="Wang S."/>
            <person name="Shi Q."/>
            <person name="Liu S."/>
            <person name="Cho W.K."/>
            <person name="Kim J.Y."/>
            <person name="Xu Y."/>
            <person name="Heller-Uszynska K."/>
            <person name="Miao H."/>
            <person name="Cheng Z."/>
            <person name="Zhang S."/>
            <person name="Wu J."/>
            <person name="Yang Y."/>
            <person name="Kang H."/>
            <person name="Li M."/>
            <person name="Liang H."/>
            <person name="Ren X."/>
            <person name="Shi Z."/>
            <person name="Wen M."/>
            <person name="Jian M."/>
            <person name="Yang H."/>
            <person name="Zhang G."/>
            <person name="Yang Z."/>
            <person name="Chen R."/>
            <person name="Liu S."/>
            <person name="Li J."/>
            <person name="Ma L."/>
            <person name="Liu H."/>
            <person name="Zhou Y."/>
            <person name="Zhao J."/>
            <person name="Fang X."/>
            <person name="Li G."/>
            <person name="Fang L."/>
            <person name="Li Y."/>
            <person name="Liu D."/>
            <person name="Zheng H."/>
            <person name="Zhang Y."/>
            <person name="Qin N."/>
            <person name="Li Z."/>
            <person name="Yang G."/>
            <person name="Yang S."/>
            <person name="Bolund L."/>
            <person name="Kristiansen K."/>
            <person name="Zheng H."/>
            <person name="Li S."/>
            <person name="Zhang X."/>
            <person name="Yang H."/>
            <person name="Wang J."/>
            <person name="Sun R."/>
            <person name="Zhang B."/>
            <person name="Jiang S."/>
            <person name="Wang J."/>
            <person name="Du Y."/>
            <person name="Li S."/>
        </authorList>
    </citation>
    <scope>NUCLEOTIDE SEQUENCE [LARGE SCALE GENOMIC DNA]</scope>
    <source>
        <strain evidence="2">cv. 9930</strain>
        <tissue evidence="1">Leaf</tissue>
    </source>
</reference>
<dbReference type="Proteomes" id="UP000029981">
    <property type="component" value="Unassembled WGS sequence"/>
</dbReference>
<organism evidence="1 2">
    <name type="scientific">Cucumis sativus</name>
    <name type="common">Cucumber</name>
    <dbReference type="NCBI Taxonomy" id="3659"/>
    <lineage>
        <taxon>Eukaryota</taxon>
        <taxon>Viridiplantae</taxon>
        <taxon>Streptophyta</taxon>
        <taxon>Embryophyta</taxon>
        <taxon>Tracheophyta</taxon>
        <taxon>Spermatophyta</taxon>
        <taxon>Magnoliopsida</taxon>
        <taxon>eudicotyledons</taxon>
        <taxon>Gunneridae</taxon>
        <taxon>Pentapetalae</taxon>
        <taxon>rosids</taxon>
        <taxon>fabids</taxon>
        <taxon>Cucurbitales</taxon>
        <taxon>Cucurbitaceae</taxon>
        <taxon>Benincaseae</taxon>
        <taxon>Cucumis</taxon>
    </lineage>
</organism>
<reference evidence="1 2" key="2">
    <citation type="journal article" date="2009" name="PLoS ONE">
        <title>An integrated genetic and cytogenetic map of the cucumber genome.</title>
        <authorList>
            <person name="Ren Y."/>
            <person name="Zhang Z."/>
            <person name="Liu J."/>
            <person name="Staub J.E."/>
            <person name="Han Y."/>
            <person name="Cheng Z."/>
            <person name="Li X."/>
            <person name="Lu J."/>
            <person name="Miao H."/>
            <person name="Kang H."/>
            <person name="Xie B."/>
            <person name="Gu X."/>
            <person name="Wang X."/>
            <person name="Du Y."/>
            <person name="Jin W."/>
            <person name="Huang S."/>
        </authorList>
    </citation>
    <scope>NUCLEOTIDE SEQUENCE [LARGE SCALE GENOMIC DNA]</scope>
    <source>
        <strain evidence="2">cv. 9930</strain>
        <tissue evidence="1">Leaf</tissue>
    </source>
</reference>
<reference evidence="1 2" key="3">
    <citation type="journal article" date="2010" name="BMC Genomics">
        <title>Transcriptome sequencing and comparative analysis of cucumber flowers with different sex types.</title>
        <authorList>
            <person name="Guo S."/>
            <person name="Zheng Y."/>
            <person name="Joung J.G."/>
            <person name="Liu S."/>
            <person name="Zhang Z."/>
            <person name="Crasta O.R."/>
            <person name="Sobral B.W."/>
            <person name="Xu Y."/>
            <person name="Huang S."/>
            <person name="Fei Z."/>
        </authorList>
    </citation>
    <scope>NUCLEOTIDE SEQUENCE [LARGE SCALE GENOMIC DNA]</scope>
    <source>
        <strain evidence="2">cv. 9930</strain>
        <tissue evidence="1">Leaf</tissue>
    </source>
</reference>